<comment type="caution">
    <text evidence="2">The sequence shown here is derived from an EMBL/GenBank/DDBJ whole genome shotgun (WGS) entry which is preliminary data.</text>
</comment>
<dbReference type="OrthoDB" id="6329319at2759"/>
<dbReference type="CDD" id="cd00220">
    <property type="entry name" value="VMO-I"/>
    <property type="match status" value="2"/>
</dbReference>
<dbReference type="Pfam" id="PF03762">
    <property type="entry name" value="VOMI"/>
    <property type="match status" value="2"/>
</dbReference>
<accession>A0A1D2MGX0</accession>
<dbReference type="PANTHER" id="PTHR18841">
    <property type="entry name" value="VITELLINE MEMBRANE OUTER LAYER PROTEIN I-RELATED"/>
    <property type="match status" value="1"/>
</dbReference>
<dbReference type="InterPro" id="IPR036706">
    <property type="entry name" value="VOMI_sf"/>
</dbReference>
<dbReference type="AlphaFoldDB" id="A0A1D2MGX0"/>
<dbReference type="InterPro" id="IPR005515">
    <property type="entry name" value="VOMI"/>
</dbReference>
<organism evidence="2 3">
    <name type="scientific">Orchesella cincta</name>
    <name type="common">Springtail</name>
    <name type="synonym">Podura cincta</name>
    <dbReference type="NCBI Taxonomy" id="48709"/>
    <lineage>
        <taxon>Eukaryota</taxon>
        <taxon>Metazoa</taxon>
        <taxon>Ecdysozoa</taxon>
        <taxon>Arthropoda</taxon>
        <taxon>Hexapoda</taxon>
        <taxon>Collembola</taxon>
        <taxon>Entomobryomorpha</taxon>
        <taxon>Entomobryoidea</taxon>
        <taxon>Orchesellidae</taxon>
        <taxon>Orchesellinae</taxon>
        <taxon>Orchesella</taxon>
    </lineage>
</organism>
<dbReference type="STRING" id="48709.A0A1D2MGX0"/>
<dbReference type="SUPFAM" id="SSF51092">
    <property type="entry name" value="Vitelline membrane outer protein-I (VMO-I)"/>
    <property type="match status" value="2"/>
</dbReference>
<protein>
    <submittedName>
        <fullName evidence="2">Vitelline membrane outer layer protein 1</fullName>
    </submittedName>
</protein>
<evidence type="ECO:0000313" key="2">
    <source>
        <dbReference type="EMBL" id="ODM92215.1"/>
    </source>
</evidence>
<proteinExistence type="predicted"/>
<reference evidence="2 3" key="1">
    <citation type="journal article" date="2016" name="Genome Biol. Evol.">
        <title>Gene Family Evolution Reflects Adaptation to Soil Environmental Stressors in the Genome of the Collembolan Orchesella cincta.</title>
        <authorList>
            <person name="Faddeeva-Vakhrusheva A."/>
            <person name="Derks M.F."/>
            <person name="Anvar S.Y."/>
            <person name="Agamennone V."/>
            <person name="Suring W."/>
            <person name="Smit S."/>
            <person name="van Straalen N.M."/>
            <person name="Roelofs D."/>
        </authorList>
    </citation>
    <scope>NUCLEOTIDE SEQUENCE [LARGE SCALE GENOMIC DNA]</scope>
    <source>
        <tissue evidence="2">Mixed pool</tissue>
    </source>
</reference>
<name>A0A1D2MGX0_ORCCI</name>
<evidence type="ECO:0000313" key="3">
    <source>
        <dbReference type="Proteomes" id="UP000094527"/>
    </source>
</evidence>
<gene>
    <name evidence="2" type="ORF">Ocin01_14474</name>
</gene>
<sequence>MVKILFKMNMLNLAILTFCSVFSAVSANINITSPPITNWGDWGRFQRCPFGRYAQGFQLKTEANLGLFQDDTALNSIKLFCGDPYRPDTAVLTSTEGEFGKWGNIYSCYPGFLNGFQLRVEEYQGSGDDTATNNVRFYCTNLPTPNDYIEGDGLSYGSWGQTQHCYSNQVISGIQTQVEPNRGDDDDTSLNNVLMECSDYVKANVNEEERKIEEQAASLIAINPKFAHILTMFTKSCMLKYTLLTVAATANINITSPQVTNWGTWGRFQRCPFGRYAQAFQLKTEPNRLAGDDTALNAIRLFCGNPDRPDTAVIMSTEGQFGNWGKVFSCYPGFLNGFSLRAEDPQGSGDDTAANNIRLFCSNTPSYVEGDGLSFGNWSLDQLCLRDQAISGIQTQVEFSQGDEDDTALNNVLMECTNFPQANSKTLDK</sequence>
<dbReference type="PANTHER" id="PTHR18841:SF0">
    <property type="entry name" value="VITELLINE MEMBRANE OUTER LAYER 1 HOMOLOG A-RELATED"/>
    <property type="match status" value="1"/>
</dbReference>
<feature type="chain" id="PRO_5008904016" evidence="1">
    <location>
        <begin position="28"/>
        <end position="429"/>
    </location>
</feature>
<dbReference type="Proteomes" id="UP000094527">
    <property type="component" value="Unassembled WGS sequence"/>
</dbReference>
<keyword evidence="1" id="KW-0732">Signal</keyword>
<keyword evidence="3" id="KW-1185">Reference proteome</keyword>
<evidence type="ECO:0000256" key="1">
    <source>
        <dbReference type="SAM" id="SignalP"/>
    </source>
</evidence>
<dbReference type="Gene3D" id="2.100.10.20">
    <property type="entry name" value="Vitelline membrane outer layer protein I (VOMI)"/>
    <property type="match status" value="2"/>
</dbReference>
<dbReference type="GO" id="GO:0005615">
    <property type="term" value="C:extracellular space"/>
    <property type="evidence" value="ECO:0007669"/>
    <property type="project" value="TreeGrafter"/>
</dbReference>
<feature type="signal peptide" evidence="1">
    <location>
        <begin position="1"/>
        <end position="27"/>
    </location>
</feature>
<dbReference type="EMBL" id="LJIJ01001296">
    <property type="protein sequence ID" value="ODM92215.1"/>
    <property type="molecule type" value="Genomic_DNA"/>
</dbReference>